<dbReference type="InterPro" id="IPR038765">
    <property type="entry name" value="Papain-like_cys_pep_sf"/>
</dbReference>
<dbReference type="Proteomes" id="UP000054858">
    <property type="component" value="Unassembled WGS sequence"/>
</dbReference>
<proteinExistence type="predicted"/>
<dbReference type="EMBL" id="LNYP01000029">
    <property type="protein sequence ID" value="KTD38216.1"/>
    <property type="molecule type" value="Genomic_DNA"/>
</dbReference>
<dbReference type="Gene3D" id="3.90.70.80">
    <property type="match status" value="1"/>
</dbReference>
<dbReference type="SUPFAM" id="SSF54001">
    <property type="entry name" value="Cysteine proteinases"/>
    <property type="match status" value="1"/>
</dbReference>
<sequence>MPTVRQHSGFFGHPPVRTAAVAKLRSAFVNMGGTGDCGFRSVAAGFIDNFLSGQRIKANVIARVLKQHVAYFPEHGSNMILATPTEELRELTRRVSMAELIQKLSYTLRQMAVNELCVNPARYRGAFVGSHENTSPDSMRKPSTWMDESAIAALANALDFPIEVRVVEKGKELPMRLQYNAGAANPGIVMQLQNDHYIPRVVHQEEFAAVRHKPAPVVRTNAVQHDPNLSEILAVIATEDKRLQEEFESLRHRLTAMVAAGELSKADLLKLYVKGMATSDYLQGRVQYVGTEHGTQHFFEAITQAQKEPEALVLTKEQYDEHIIAELIHALARAISIGDMPAERVFAQIDEVDEVRHHSVLR</sequence>
<dbReference type="RefSeq" id="WP_025384693.1">
    <property type="nucleotide sequence ID" value="NZ_LCUA01000003.1"/>
</dbReference>
<dbReference type="AlphaFoldDB" id="A0A0W0X129"/>
<reference evidence="1 2" key="1">
    <citation type="submission" date="2015-11" db="EMBL/GenBank/DDBJ databases">
        <title>Genomic analysis of 38 Legionella species identifies large and diverse effector repertoires.</title>
        <authorList>
            <person name="Burstein D."/>
            <person name="Amaro F."/>
            <person name="Zusman T."/>
            <person name="Lifshitz Z."/>
            <person name="Cohen O."/>
            <person name="Gilbert J.A."/>
            <person name="Pupko T."/>
            <person name="Shuman H.A."/>
            <person name="Segal G."/>
        </authorList>
    </citation>
    <scope>NUCLEOTIDE SEQUENCE [LARGE SCALE GENOMIC DNA]</scope>
    <source>
        <strain evidence="1 2">Oak Ridge-10</strain>
    </source>
</reference>
<gene>
    <name evidence="1" type="ORF">Loak_1892</name>
</gene>
<dbReference type="PATRIC" id="fig|29423.5.peg.1984"/>
<organism evidence="1 2">
    <name type="scientific">Legionella oakridgensis</name>
    <dbReference type="NCBI Taxonomy" id="29423"/>
    <lineage>
        <taxon>Bacteria</taxon>
        <taxon>Pseudomonadati</taxon>
        <taxon>Pseudomonadota</taxon>
        <taxon>Gammaproteobacteria</taxon>
        <taxon>Legionellales</taxon>
        <taxon>Legionellaceae</taxon>
        <taxon>Legionella</taxon>
    </lineage>
</organism>
<evidence type="ECO:0000313" key="2">
    <source>
        <dbReference type="Proteomes" id="UP000054858"/>
    </source>
</evidence>
<protein>
    <submittedName>
        <fullName evidence="1">Peptidase C65 Otubain</fullName>
    </submittedName>
</protein>
<comment type="caution">
    <text evidence="1">The sequence shown here is derived from an EMBL/GenBank/DDBJ whole genome shotgun (WGS) entry which is preliminary data.</text>
</comment>
<dbReference type="CDD" id="cd22744">
    <property type="entry name" value="OTU"/>
    <property type="match status" value="1"/>
</dbReference>
<name>A0A0W0X129_9GAMM</name>
<evidence type="ECO:0000313" key="1">
    <source>
        <dbReference type="EMBL" id="KTD38216.1"/>
    </source>
</evidence>
<accession>A0A0W0X129</accession>